<accession>A0A5P1EKU6</accession>
<dbReference type="EMBL" id="CM007387">
    <property type="protein sequence ID" value="ONK64670.1"/>
    <property type="molecule type" value="Genomic_DNA"/>
</dbReference>
<dbReference type="InterPro" id="IPR013083">
    <property type="entry name" value="Znf_RING/FYVE/PHD"/>
</dbReference>
<sequence length="314" mass="35411">MPNRIGGRDKEALQLNTNWDDVTCPICLDFPHNGVLLQCSSYHKGCRPFMCDTGHTHSNCLNRFKSAYKMSTAPKDPSHSDWSFGEAFEVIPSNSDNHPTCPLCRGDVTGWIVIIEARSYLDMKKRCCEEQGCSYIGNFKELKEHAQLKHPHSHPSEIDPARKLDWENFQQSSEIVDVLSTIHAEVPHGVVLGDYVIEYGSEGTGADEYEDFARRQGRWWNSCILYKVFGSLRGSRNRQRSRGRSTRRGRHQSSSGGSSVDGDSPTSVDILEYRFDETDDDFAGTSGDRGGSSATARGTVSQHSWRRRSRFYDT</sequence>
<reference evidence="3" key="1">
    <citation type="journal article" date="2017" name="Nat. Commun.">
        <title>The asparagus genome sheds light on the origin and evolution of a young Y chromosome.</title>
        <authorList>
            <person name="Harkess A."/>
            <person name="Zhou J."/>
            <person name="Xu C."/>
            <person name="Bowers J.E."/>
            <person name="Van der Hulst R."/>
            <person name="Ayyampalayam S."/>
            <person name="Mercati F."/>
            <person name="Riccardi P."/>
            <person name="McKain M.R."/>
            <person name="Kakrana A."/>
            <person name="Tang H."/>
            <person name="Ray J."/>
            <person name="Groenendijk J."/>
            <person name="Arikit S."/>
            <person name="Mathioni S.M."/>
            <person name="Nakano M."/>
            <person name="Shan H."/>
            <person name="Telgmann-Rauber A."/>
            <person name="Kanno A."/>
            <person name="Yue Z."/>
            <person name="Chen H."/>
            <person name="Li W."/>
            <person name="Chen Y."/>
            <person name="Xu X."/>
            <person name="Zhang Y."/>
            <person name="Luo S."/>
            <person name="Chen H."/>
            <person name="Gao J."/>
            <person name="Mao Z."/>
            <person name="Pires J.C."/>
            <person name="Luo M."/>
            <person name="Kudrna D."/>
            <person name="Wing R.A."/>
            <person name="Meyers B.C."/>
            <person name="Yi K."/>
            <person name="Kong H."/>
            <person name="Lavrijsen P."/>
            <person name="Sunseri F."/>
            <person name="Falavigna A."/>
            <person name="Ye Y."/>
            <person name="Leebens-Mack J.H."/>
            <person name="Chen G."/>
        </authorList>
    </citation>
    <scope>NUCLEOTIDE SEQUENCE [LARGE SCALE GENOMIC DNA]</scope>
    <source>
        <strain evidence="3">cv. DH0086</strain>
    </source>
</reference>
<feature type="region of interest" description="Disordered" evidence="1">
    <location>
        <begin position="279"/>
        <end position="314"/>
    </location>
</feature>
<keyword evidence="3" id="KW-1185">Reference proteome</keyword>
<feature type="compositionally biased region" description="Basic residues" evidence="1">
    <location>
        <begin position="304"/>
        <end position="314"/>
    </location>
</feature>
<organism evidence="2 3">
    <name type="scientific">Asparagus officinalis</name>
    <name type="common">Garden asparagus</name>
    <dbReference type="NCBI Taxonomy" id="4686"/>
    <lineage>
        <taxon>Eukaryota</taxon>
        <taxon>Viridiplantae</taxon>
        <taxon>Streptophyta</taxon>
        <taxon>Embryophyta</taxon>
        <taxon>Tracheophyta</taxon>
        <taxon>Spermatophyta</taxon>
        <taxon>Magnoliopsida</taxon>
        <taxon>Liliopsida</taxon>
        <taxon>Asparagales</taxon>
        <taxon>Asparagaceae</taxon>
        <taxon>Asparagoideae</taxon>
        <taxon>Asparagus</taxon>
    </lineage>
</organism>
<dbReference type="Pfam" id="PF07800">
    <property type="entry name" value="DUF1644"/>
    <property type="match status" value="1"/>
</dbReference>
<dbReference type="PANTHER" id="PTHR31197">
    <property type="entry name" value="OS01G0612600 PROTEIN"/>
    <property type="match status" value="1"/>
</dbReference>
<feature type="compositionally biased region" description="Basic residues" evidence="1">
    <location>
        <begin position="236"/>
        <end position="251"/>
    </location>
</feature>
<feature type="compositionally biased region" description="Polar residues" evidence="1">
    <location>
        <begin position="292"/>
        <end position="303"/>
    </location>
</feature>
<dbReference type="PANTHER" id="PTHR31197:SF4">
    <property type="entry name" value="OS02G0150900 PROTEIN"/>
    <property type="match status" value="1"/>
</dbReference>
<dbReference type="Gene3D" id="3.30.40.10">
    <property type="entry name" value="Zinc/RING finger domain, C3HC4 (zinc finger)"/>
    <property type="match status" value="1"/>
</dbReference>
<evidence type="ECO:0000313" key="2">
    <source>
        <dbReference type="EMBL" id="ONK64670.1"/>
    </source>
</evidence>
<feature type="region of interest" description="Disordered" evidence="1">
    <location>
        <begin position="236"/>
        <end position="266"/>
    </location>
</feature>
<proteinExistence type="predicted"/>
<gene>
    <name evidence="2" type="ORF">A4U43_C07F28600</name>
</gene>
<dbReference type="OMA" id="CIFCRAF"/>
<dbReference type="InterPro" id="IPR012866">
    <property type="entry name" value="DUF1644"/>
</dbReference>
<dbReference type="Gramene" id="ONK64670">
    <property type="protein sequence ID" value="ONK64670"/>
    <property type="gene ID" value="A4U43_C07F28600"/>
</dbReference>
<protein>
    <submittedName>
        <fullName evidence="2">Uncharacterized protein</fullName>
    </submittedName>
</protein>
<dbReference type="Proteomes" id="UP000243459">
    <property type="component" value="Chromosome 7"/>
</dbReference>
<dbReference type="AlphaFoldDB" id="A0A5P1EKU6"/>
<evidence type="ECO:0000256" key="1">
    <source>
        <dbReference type="SAM" id="MobiDB-lite"/>
    </source>
</evidence>
<evidence type="ECO:0000313" key="3">
    <source>
        <dbReference type="Proteomes" id="UP000243459"/>
    </source>
</evidence>
<name>A0A5P1EKU6_ASPOF</name>